<sequence length="84" mass="9819">MIETKDLFRQKMSSSTIDRNLISPLPPRLDTSGQDLEPLARLCNQYRNLRNAGLALLKGCRYGNEQKISEERKNMERKDRVKRL</sequence>
<dbReference type="EMBL" id="JAWDGP010000265">
    <property type="protein sequence ID" value="KAK3802105.1"/>
    <property type="molecule type" value="Genomic_DNA"/>
</dbReference>
<evidence type="ECO:0000313" key="1">
    <source>
        <dbReference type="EMBL" id="KAK3802105.1"/>
    </source>
</evidence>
<name>A0AAE1BA61_9GAST</name>
<evidence type="ECO:0000313" key="2">
    <source>
        <dbReference type="Proteomes" id="UP001283361"/>
    </source>
</evidence>
<accession>A0AAE1BA61</accession>
<protein>
    <submittedName>
        <fullName evidence="1">Uncharacterized protein</fullName>
    </submittedName>
</protein>
<gene>
    <name evidence="1" type="ORF">RRG08_049995</name>
</gene>
<comment type="caution">
    <text evidence="1">The sequence shown here is derived from an EMBL/GenBank/DDBJ whole genome shotgun (WGS) entry which is preliminary data.</text>
</comment>
<dbReference type="Proteomes" id="UP001283361">
    <property type="component" value="Unassembled WGS sequence"/>
</dbReference>
<keyword evidence="2" id="KW-1185">Reference proteome</keyword>
<proteinExistence type="predicted"/>
<dbReference type="AlphaFoldDB" id="A0AAE1BA61"/>
<reference evidence="1" key="1">
    <citation type="journal article" date="2023" name="G3 (Bethesda)">
        <title>A reference genome for the long-term kleptoplast-retaining sea slug Elysia crispata morphotype clarki.</title>
        <authorList>
            <person name="Eastman K.E."/>
            <person name="Pendleton A.L."/>
            <person name="Shaikh M.A."/>
            <person name="Suttiyut T."/>
            <person name="Ogas R."/>
            <person name="Tomko P."/>
            <person name="Gavelis G."/>
            <person name="Widhalm J.R."/>
            <person name="Wisecaver J.H."/>
        </authorList>
    </citation>
    <scope>NUCLEOTIDE SEQUENCE</scope>
    <source>
        <strain evidence="1">ECLA1</strain>
    </source>
</reference>
<organism evidence="1 2">
    <name type="scientific">Elysia crispata</name>
    <name type="common">lettuce slug</name>
    <dbReference type="NCBI Taxonomy" id="231223"/>
    <lineage>
        <taxon>Eukaryota</taxon>
        <taxon>Metazoa</taxon>
        <taxon>Spiralia</taxon>
        <taxon>Lophotrochozoa</taxon>
        <taxon>Mollusca</taxon>
        <taxon>Gastropoda</taxon>
        <taxon>Heterobranchia</taxon>
        <taxon>Euthyneura</taxon>
        <taxon>Panpulmonata</taxon>
        <taxon>Sacoglossa</taxon>
        <taxon>Placobranchoidea</taxon>
        <taxon>Plakobranchidae</taxon>
        <taxon>Elysia</taxon>
    </lineage>
</organism>